<feature type="compositionally biased region" description="Polar residues" evidence="1">
    <location>
        <begin position="182"/>
        <end position="199"/>
    </location>
</feature>
<dbReference type="InterPro" id="IPR010781">
    <property type="entry name" value="DUF1376"/>
</dbReference>
<feature type="compositionally biased region" description="Basic and acidic residues" evidence="1">
    <location>
        <begin position="134"/>
        <end position="145"/>
    </location>
</feature>
<dbReference type="Pfam" id="PF07120">
    <property type="entry name" value="DUF1376"/>
    <property type="match status" value="1"/>
</dbReference>
<evidence type="ECO:0000313" key="3">
    <source>
        <dbReference type="Proteomes" id="UP000298596"/>
    </source>
</evidence>
<feature type="region of interest" description="Disordered" evidence="1">
    <location>
        <begin position="330"/>
        <end position="352"/>
    </location>
</feature>
<accession>A0A4D8QDG0</accession>
<sequence>MNELPEPLVPAGIDLSGYDYMPLYVTRLRKSRTWVRCKRRPAHGFYLMNMWTEAFTSHEQAGSLPDDDDLLADAAMCPPDEWEAIKADIMSGTGWILCNDGRWYHPVVAEVVIEVWEKSRKTKTQTKSATEAAAEARRTKREAKTAEANGTQTDGVKEATSDRNGAVTDIVTDEGQGGNGIRQASVTDDQRNSSASVTESVAVGNGVRQGSATETNRNGNLNGKQPPPTPAAKPARTVSPEVVAVVDGFLASREKHFPGDSRLPANRMTLETQAVQYVAKGAPVALLLETIERGMAGAAEDARQYGKPPPKSLSAFNLSLDTEIAKFRKVQAGPPPDSRPRQGASVGPAVAADAEVARWRQRLTRYRDSRTWDDRWGPQPGKPGCTAPKALVDEILGAVEAA</sequence>
<organism evidence="2 3">
    <name type="scientific">Azospirillum brasilense</name>
    <dbReference type="NCBI Taxonomy" id="192"/>
    <lineage>
        <taxon>Bacteria</taxon>
        <taxon>Pseudomonadati</taxon>
        <taxon>Pseudomonadota</taxon>
        <taxon>Alphaproteobacteria</taxon>
        <taxon>Rhodospirillales</taxon>
        <taxon>Azospirillaceae</taxon>
        <taxon>Azospirillum</taxon>
    </lineage>
</organism>
<feature type="compositionally biased region" description="Basic and acidic residues" evidence="1">
    <location>
        <begin position="367"/>
        <end position="376"/>
    </location>
</feature>
<feature type="region of interest" description="Disordered" evidence="1">
    <location>
        <begin position="367"/>
        <end position="388"/>
    </location>
</feature>
<geneLocation type="plasmid" evidence="2 3">
    <name>p6</name>
</geneLocation>
<gene>
    <name evidence="2" type="ORF">D3867_36125</name>
</gene>
<feature type="region of interest" description="Disordered" evidence="1">
    <location>
        <begin position="120"/>
        <end position="238"/>
    </location>
</feature>
<dbReference type="Proteomes" id="UP000298596">
    <property type="component" value="Plasmid p6"/>
</dbReference>
<reference evidence="2 3" key="1">
    <citation type="submission" date="2018-09" db="EMBL/GenBank/DDBJ databases">
        <title>Whole genome based analysis of evolution and adaptive divergence in Indian and Brazilian strains of Azospirillum brasilense.</title>
        <authorList>
            <person name="Singh C."/>
            <person name="Tripathi A.K."/>
        </authorList>
    </citation>
    <scope>NUCLEOTIDE SEQUENCE [LARGE SCALE GENOMIC DNA]</scope>
    <source>
        <strain evidence="2 3">MTCC4036</strain>
        <plasmid evidence="2 3">p6</plasmid>
    </source>
</reference>
<feature type="compositionally biased region" description="Polar residues" evidence="1">
    <location>
        <begin position="208"/>
        <end position="223"/>
    </location>
</feature>
<keyword evidence="2" id="KW-0614">Plasmid</keyword>
<dbReference type="AlphaFoldDB" id="A0A4D8QDG0"/>
<dbReference type="EMBL" id="CP032336">
    <property type="protein sequence ID" value="QCO07311.1"/>
    <property type="molecule type" value="Genomic_DNA"/>
</dbReference>
<proteinExistence type="predicted"/>
<evidence type="ECO:0000256" key="1">
    <source>
        <dbReference type="SAM" id="MobiDB-lite"/>
    </source>
</evidence>
<protein>
    <submittedName>
        <fullName evidence="2">DUF1376 domain-containing protein</fullName>
    </submittedName>
</protein>
<name>A0A4D8QDG0_AZOBR</name>
<evidence type="ECO:0000313" key="2">
    <source>
        <dbReference type="EMBL" id="QCO07311.1"/>
    </source>
</evidence>